<name>A0A2H0XDJ6_UNCKA</name>
<comment type="caution">
    <text evidence="1">The sequence shown here is derived from an EMBL/GenBank/DDBJ whole genome shotgun (WGS) entry which is preliminary data.</text>
</comment>
<accession>A0A2H0XDJ6</accession>
<feature type="non-terminal residue" evidence="1">
    <location>
        <position position="1"/>
    </location>
</feature>
<dbReference type="AlphaFoldDB" id="A0A2H0XDJ6"/>
<evidence type="ECO:0000313" key="1">
    <source>
        <dbReference type="EMBL" id="PIS22983.1"/>
    </source>
</evidence>
<sequence>CHLVQAGVSYGDSRVSPPAEHFVLTKDGQRLVWETNTPRGISVTVIGLDGKEKAFYQESYDYLMVECQQTANPGRKK</sequence>
<reference evidence="2" key="1">
    <citation type="submission" date="2017-09" db="EMBL/GenBank/DDBJ databases">
        <title>Depth-based differentiation of microbial function through sediment-hosted aquifers and enrichment of novel symbionts in the deep terrestrial subsurface.</title>
        <authorList>
            <person name="Probst A.J."/>
            <person name="Ladd B."/>
            <person name="Jarett J.K."/>
            <person name="Geller-Mcgrath D.E."/>
            <person name="Sieber C.M.K."/>
            <person name="Emerson J.B."/>
            <person name="Anantharaman K."/>
            <person name="Thomas B.C."/>
            <person name="Malmstrom R."/>
            <person name="Stieglmeier M."/>
            <person name="Klingl A."/>
            <person name="Woyke T."/>
            <person name="Ryan C.M."/>
            <person name="Banfield J.F."/>
        </authorList>
    </citation>
    <scope>NUCLEOTIDE SEQUENCE [LARGE SCALE GENOMIC DNA]</scope>
</reference>
<protein>
    <submittedName>
        <fullName evidence="1">Uncharacterized protein</fullName>
    </submittedName>
</protein>
<organism evidence="1 2">
    <name type="scientific">candidate division WWE3 bacterium CG08_land_8_20_14_0_20_40_13</name>
    <dbReference type="NCBI Taxonomy" id="1975084"/>
    <lineage>
        <taxon>Bacteria</taxon>
        <taxon>Katanobacteria</taxon>
    </lineage>
</organism>
<dbReference type="Proteomes" id="UP000230340">
    <property type="component" value="Unassembled WGS sequence"/>
</dbReference>
<evidence type="ECO:0000313" key="2">
    <source>
        <dbReference type="Proteomes" id="UP000230340"/>
    </source>
</evidence>
<proteinExistence type="predicted"/>
<gene>
    <name evidence="1" type="ORF">COT49_02755</name>
</gene>
<dbReference type="EMBL" id="PEYT01000023">
    <property type="protein sequence ID" value="PIS22983.1"/>
    <property type="molecule type" value="Genomic_DNA"/>
</dbReference>